<gene>
    <name evidence="1" type="ORF">C3Z13_09225</name>
</gene>
<dbReference type="EMBL" id="PQVI01000124">
    <property type="protein sequence ID" value="POY41890.1"/>
    <property type="molecule type" value="Genomic_DNA"/>
</dbReference>
<comment type="caution">
    <text evidence="1">The sequence shown here is derived from an EMBL/GenBank/DDBJ whole genome shotgun (WGS) entry which is preliminary data.</text>
</comment>
<protein>
    <submittedName>
        <fullName evidence="1">Uncharacterized protein</fullName>
    </submittedName>
</protein>
<name>A0ABX4ZRQ4_9PAST</name>
<evidence type="ECO:0000313" key="1">
    <source>
        <dbReference type="EMBL" id="POY41890.1"/>
    </source>
</evidence>
<keyword evidence="2" id="KW-1185">Reference proteome</keyword>
<reference evidence="1 2" key="1">
    <citation type="submission" date="2018-02" db="EMBL/GenBank/DDBJ databases">
        <title>Classification genera of Pasteurellaceae by whole genome sequence comparison.</title>
        <authorList>
            <person name="Christensen H."/>
        </authorList>
    </citation>
    <scope>NUCLEOTIDE SEQUENCE [LARGE SCALE GENOMIC DNA]</scope>
    <source>
        <strain evidence="1 2">20186H4H1</strain>
    </source>
</reference>
<sequence>MDSPNEDDEFNEHLNYFLKYATVRIHYIYNNTTLWDVNDLTRHLFSKEEGFCVGKCGIELTDFYDGFELNDDLLEVHEQ</sequence>
<organism evidence="1 2">
    <name type="scientific">Avibacterium endocarditidis</name>
    <dbReference type="NCBI Taxonomy" id="380674"/>
    <lineage>
        <taxon>Bacteria</taxon>
        <taxon>Pseudomonadati</taxon>
        <taxon>Pseudomonadota</taxon>
        <taxon>Gammaproteobacteria</taxon>
        <taxon>Pasteurellales</taxon>
        <taxon>Pasteurellaceae</taxon>
        <taxon>Avibacterium</taxon>
    </lineage>
</organism>
<accession>A0ABX4ZRQ4</accession>
<evidence type="ECO:0000313" key="2">
    <source>
        <dbReference type="Proteomes" id="UP000237229"/>
    </source>
</evidence>
<dbReference type="Proteomes" id="UP000237229">
    <property type="component" value="Unassembled WGS sequence"/>
</dbReference>
<proteinExistence type="predicted"/>